<protein>
    <submittedName>
        <fullName evidence="3">Uncharacterized protein</fullName>
    </submittedName>
</protein>
<accession>A0A8D8R2X9</accession>
<name>A0A8D8R2X9_9HEMI</name>
<feature type="compositionally biased region" description="Polar residues" evidence="2">
    <location>
        <begin position="737"/>
        <end position="748"/>
    </location>
</feature>
<evidence type="ECO:0000256" key="1">
    <source>
        <dbReference type="SAM" id="Coils"/>
    </source>
</evidence>
<feature type="compositionally biased region" description="Low complexity" evidence="2">
    <location>
        <begin position="231"/>
        <end position="241"/>
    </location>
</feature>
<feature type="compositionally biased region" description="Low complexity" evidence="2">
    <location>
        <begin position="821"/>
        <end position="832"/>
    </location>
</feature>
<sequence length="963" mass="110902">MAQLSTKLKKLELAFKTIITHINFAFLCQIHSDVRQLEIIKKPYENRDHILKKTHCKVKEIVPPNYSNKNKLNKHCHRARAGLHNQNPMSAIPEQQKLEDNINRNMTSFYQSAGKSNETPKSSFSTDTEVYCINFNTIHAPFYSFDDSISSDNDGYDTERHLRVIRQVSSDTYGSDNCFYSDSEMKIPDVIHQDNTTSNILYEMCDTLNKVPDILSGNVDNSNAQKEKSCRYSGTSSSSFCSDDRSPNWSPNSTPQLKQWPNSESERLGNDMTDTDSIIYHNIEDRHLDDNVVRYSPDFLNSTVDLFNTKPSNFRANPIVHDEINVDQYKQVLNYSENVMPCERQPETPTLKYDRNVSPDKLSKEYINLDILNKLNLNQIDQDIDHEISNLLNTDCLLKSDDKKIDQFKSNKNNNSQFYEYDPSSSNSYCDFSNPVGETKGISKDPRLKFKEDSYRGTDWLRRIVKENKTSYKPETGKEPNENKYPDLAYYQKENNKQYDLSESISAPDIFERNKKHRYSTSSIDEGSDYDPEMRFHKFSKSISNVNIHEYGKKYLRSNLGKNRNSREELRRIEKAVENMLEQVEIQENLLENDMNNMRRSQRKVKDIPFLFDRGDSVSKFSGNLAHVPINCNRNPLKYKYQTKPDLNVMSSSNVSSSCSIEDLERSVNKLLSDVEQEESKLFSSRDLNEYYPRRDVKAVSSEDYEIGKQLPHSKYNETVSLDNTFNEHSTFGHMEQSLSRQPQYNIPSSSSNSNSNVFSSNPHIKCNFKTDQDVWWEGAYHGLHEDLGELQRKVKRSNKRATFWPNNPYGFDRQISYTPSSEEGYSSSSNSECEREPSSKKGAISLRVNHLRNGKHGIQIEPVHRTSRNQIEMSNHSLNSLWNRSMPSLPSASSESSVKSALSLQSSGSEDCLSNLGYYQNLVIPSCSIEYITPAELGFSSNLLNSGYCHWNFPDEEGKDLC</sequence>
<organism evidence="3">
    <name type="scientific">Cacopsylla melanoneura</name>
    <dbReference type="NCBI Taxonomy" id="428564"/>
    <lineage>
        <taxon>Eukaryota</taxon>
        <taxon>Metazoa</taxon>
        <taxon>Ecdysozoa</taxon>
        <taxon>Arthropoda</taxon>
        <taxon>Hexapoda</taxon>
        <taxon>Insecta</taxon>
        <taxon>Pterygota</taxon>
        <taxon>Neoptera</taxon>
        <taxon>Paraneoptera</taxon>
        <taxon>Hemiptera</taxon>
        <taxon>Sternorrhyncha</taxon>
        <taxon>Psylloidea</taxon>
        <taxon>Psyllidae</taxon>
        <taxon>Psyllinae</taxon>
        <taxon>Cacopsylla</taxon>
    </lineage>
</organism>
<dbReference type="EMBL" id="HBUF01120166">
    <property type="protein sequence ID" value="CAG6641985.1"/>
    <property type="molecule type" value="Transcribed_RNA"/>
</dbReference>
<evidence type="ECO:0000256" key="2">
    <source>
        <dbReference type="SAM" id="MobiDB-lite"/>
    </source>
</evidence>
<feature type="region of interest" description="Disordered" evidence="2">
    <location>
        <begin position="734"/>
        <end position="758"/>
    </location>
</feature>
<feature type="region of interest" description="Disordered" evidence="2">
    <location>
        <begin position="217"/>
        <end position="269"/>
    </location>
</feature>
<feature type="coiled-coil region" evidence="1">
    <location>
        <begin position="563"/>
        <end position="604"/>
    </location>
</feature>
<proteinExistence type="predicted"/>
<feature type="compositionally biased region" description="Polar residues" evidence="2">
    <location>
        <begin position="247"/>
        <end position="263"/>
    </location>
</feature>
<reference evidence="3" key="1">
    <citation type="submission" date="2021-05" db="EMBL/GenBank/DDBJ databases">
        <authorList>
            <person name="Alioto T."/>
            <person name="Alioto T."/>
            <person name="Gomez Garrido J."/>
        </authorList>
    </citation>
    <scope>NUCLEOTIDE SEQUENCE</scope>
</reference>
<keyword evidence="1" id="KW-0175">Coiled coil</keyword>
<feature type="region of interest" description="Disordered" evidence="2">
    <location>
        <begin position="816"/>
        <end position="842"/>
    </location>
</feature>
<dbReference type="AlphaFoldDB" id="A0A8D8R2X9"/>
<evidence type="ECO:0000313" key="3">
    <source>
        <dbReference type="EMBL" id="CAG6641985.1"/>
    </source>
</evidence>
<feature type="compositionally biased region" description="Low complexity" evidence="2">
    <location>
        <begin position="749"/>
        <end position="758"/>
    </location>
</feature>